<keyword evidence="1" id="KW-0805">Transcription regulation</keyword>
<reference evidence="6 7" key="1">
    <citation type="submission" date="2020-08" db="EMBL/GenBank/DDBJ databases">
        <title>Sequencing the genomes of 1000 actinobacteria strains.</title>
        <authorList>
            <person name="Klenk H.-P."/>
        </authorList>
    </citation>
    <scope>NUCLEOTIDE SEQUENCE [LARGE SCALE GENOMIC DNA]</scope>
    <source>
        <strain evidence="6 7">DSM 45258</strain>
    </source>
</reference>
<dbReference type="Gene3D" id="1.10.357.10">
    <property type="entry name" value="Tetracycline Repressor, domain 2"/>
    <property type="match status" value="1"/>
</dbReference>
<sequence length="256" mass="27822">MPTPSSGAELKTQLERIVTTLWSPEPTRKRGPKRAFTRDEVVATAISLADARGIEALSMRTLADELGLGTMSLYRYVPGKEELTALMIERLYSETTSASGIEGGWRDKLEAMAHEQWRLYHRHPWMLSLPLDFVSPGPIAMERFNAGIATVLEAGLPPDAAVAINGAIEYIVRGAARASIENLTFVAETGMTIEQWWEHQGPSLLAVMDTSKFPALQAALDAGAFSTEGEADSFEAAFHETLGIFLDGVAVRVASS</sequence>
<dbReference type="GO" id="GO:0045892">
    <property type="term" value="P:negative regulation of DNA-templated transcription"/>
    <property type="evidence" value="ECO:0007669"/>
    <property type="project" value="InterPro"/>
</dbReference>
<evidence type="ECO:0000259" key="5">
    <source>
        <dbReference type="PROSITE" id="PS50977"/>
    </source>
</evidence>
<dbReference type="GO" id="GO:0000976">
    <property type="term" value="F:transcription cis-regulatory region binding"/>
    <property type="evidence" value="ECO:0007669"/>
    <property type="project" value="TreeGrafter"/>
</dbReference>
<keyword evidence="2 4" id="KW-0238">DNA-binding</keyword>
<dbReference type="EMBL" id="JACHWS010000003">
    <property type="protein sequence ID" value="MBB3039395.1"/>
    <property type="molecule type" value="Genomic_DNA"/>
</dbReference>
<evidence type="ECO:0000256" key="1">
    <source>
        <dbReference type="ARBA" id="ARBA00023015"/>
    </source>
</evidence>
<comment type="caution">
    <text evidence="6">The sequence shown here is derived from an EMBL/GenBank/DDBJ whole genome shotgun (WGS) entry which is preliminary data.</text>
</comment>
<dbReference type="InterPro" id="IPR001647">
    <property type="entry name" value="HTH_TetR"/>
</dbReference>
<dbReference type="AlphaFoldDB" id="A0A839RRD0"/>
<dbReference type="SUPFAM" id="SSF46689">
    <property type="entry name" value="Homeodomain-like"/>
    <property type="match status" value="1"/>
</dbReference>
<feature type="DNA-binding region" description="H-T-H motif" evidence="4">
    <location>
        <begin position="58"/>
        <end position="77"/>
    </location>
</feature>
<dbReference type="Proteomes" id="UP000567922">
    <property type="component" value="Unassembled WGS sequence"/>
</dbReference>
<gene>
    <name evidence="6" type="ORF">FHU29_003864</name>
</gene>
<proteinExistence type="predicted"/>
<protein>
    <submittedName>
        <fullName evidence="6">AcrR family transcriptional regulator</fullName>
    </submittedName>
</protein>
<dbReference type="RefSeq" id="WP_157095325.1">
    <property type="nucleotide sequence ID" value="NZ_BDDI01000016.1"/>
</dbReference>
<dbReference type="InterPro" id="IPR036271">
    <property type="entry name" value="Tet_transcr_reg_TetR-rel_C_sf"/>
</dbReference>
<feature type="domain" description="HTH tetR-type" evidence="5">
    <location>
        <begin position="35"/>
        <end position="95"/>
    </location>
</feature>
<dbReference type="InterPro" id="IPR009057">
    <property type="entry name" value="Homeodomain-like_sf"/>
</dbReference>
<dbReference type="PROSITE" id="PS50977">
    <property type="entry name" value="HTH_TETR_2"/>
    <property type="match status" value="1"/>
</dbReference>
<organism evidence="6 7">
    <name type="scientific">Hoyosella altamirensis</name>
    <dbReference type="NCBI Taxonomy" id="616997"/>
    <lineage>
        <taxon>Bacteria</taxon>
        <taxon>Bacillati</taxon>
        <taxon>Actinomycetota</taxon>
        <taxon>Actinomycetes</taxon>
        <taxon>Mycobacteriales</taxon>
        <taxon>Hoyosellaceae</taxon>
        <taxon>Hoyosella</taxon>
    </lineage>
</organism>
<evidence type="ECO:0000313" key="6">
    <source>
        <dbReference type="EMBL" id="MBB3039395.1"/>
    </source>
</evidence>
<evidence type="ECO:0000256" key="3">
    <source>
        <dbReference type="ARBA" id="ARBA00023163"/>
    </source>
</evidence>
<accession>A0A839RRD0</accession>
<dbReference type="InterPro" id="IPR050109">
    <property type="entry name" value="HTH-type_TetR-like_transc_reg"/>
</dbReference>
<dbReference type="Pfam" id="PF02909">
    <property type="entry name" value="TetR_C_1"/>
    <property type="match status" value="1"/>
</dbReference>
<dbReference type="SUPFAM" id="SSF48498">
    <property type="entry name" value="Tetracyclin repressor-like, C-terminal domain"/>
    <property type="match status" value="1"/>
</dbReference>
<evidence type="ECO:0000313" key="7">
    <source>
        <dbReference type="Proteomes" id="UP000567922"/>
    </source>
</evidence>
<dbReference type="Gene3D" id="1.10.10.60">
    <property type="entry name" value="Homeodomain-like"/>
    <property type="match status" value="1"/>
</dbReference>
<keyword evidence="3" id="KW-0804">Transcription</keyword>
<dbReference type="OrthoDB" id="3614211at2"/>
<dbReference type="GO" id="GO:0003700">
    <property type="term" value="F:DNA-binding transcription factor activity"/>
    <property type="evidence" value="ECO:0007669"/>
    <property type="project" value="TreeGrafter"/>
</dbReference>
<dbReference type="Pfam" id="PF00440">
    <property type="entry name" value="TetR_N"/>
    <property type="match status" value="1"/>
</dbReference>
<dbReference type="InterPro" id="IPR004111">
    <property type="entry name" value="Repressor_TetR_C"/>
</dbReference>
<name>A0A839RRD0_9ACTN</name>
<evidence type="ECO:0000256" key="4">
    <source>
        <dbReference type="PROSITE-ProRule" id="PRU00335"/>
    </source>
</evidence>
<dbReference type="PANTHER" id="PTHR30055">
    <property type="entry name" value="HTH-TYPE TRANSCRIPTIONAL REGULATOR RUTR"/>
    <property type="match status" value="1"/>
</dbReference>
<keyword evidence="7" id="KW-1185">Reference proteome</keyword>
<evidence type="ECO:0000256" key="2">
    <source>
        <dbReference type="ARBA" id="ARBA00023125"/>
    </source>
</evidence>
<dbReference type="PANTHER" id="PTHR30055:SF151">
    <property type="entry name" value="TRANSCRIPTIONAL REGULATORY PROTEIN"/>
    <property type="match status" value="1"/>
</dbReference>